<feature type="compositionally biased region" description="Acidic residues" evidence="4">
    <location>
        <begin position="1294"/>
        <end position="1316"/>
    </location>
</feature>
<feature type="region of interest" description="Disordered" evidence="4">
    <location>
        <begin position="348"/>
        <end position="372"/>
    </location>
</feature>
<feature type="region of interest" description="Disordered" evidence="4">
    <location>
        <begin position="1"/>
        <end position="57"/>
    </location>
</feature>
<keyword evidence="3" id="KW-0325">Glycoprotein</keyword>
<dbReference type="InterPro" id="IPR051093">
    <property type="entry name" value="Neuroligin/BSAL"/>
</dbReference>
<evidence type="ECO:0000256" key="4">
    <source>
        <dbReference type="SAM" id="MobiDB-lite"/>
    </source>
</evidence>
<feature type="compositionally biased region" description="Pro residues" evidence="4">
    <location>
        <begin position="1317"/>
        <end position="1326"/>
    </location>
</feature>
<gene>
    <name evidence="7" type="ORF">WH47_06209</name>
</gene>
<dbReference type="Gene3D" id="3.40.50.1820">
    <property type="entry name" value="alpha/beta hydrolase"/>
    <property type="match status" value="1"/>
</dbReference>
<proteinExistence type="inferred from homology"/>
<evidence type="ECO:0000313" key="7">
    <source>
        <dbReference type="EMBL" id="KOC71148.1"/>
    </source>
</evidence>
<dbReference type="OrthoDB" id="3200163at2759"/>
<feature type="domain" description="Carboxylesterase type B" evidence="6">
    <location>
        <begin position="430"/>
        <end position="605"/>
    </location>
</feature>
<dbReference type="InterPro" id="IPR029058">
    <property type="entry name" value="AB_hydrolase_fold"/>
</dbReference>
<feature type="compositionally biased region" description="Basic and acidic residues" evidence="4">
    <location>
        <begin position="226"/>
        <end position="247"/>
    </location>
</feature>
<dbReference type="SUPFAM" id="SSF53474">
    <property type="entry name" value="alpha/beta-Hydrolases"/>
    <property type="match status" value="1"/>
</dbReference>
<feature type="domain" description="Carboxylesterase type B" evidence="6">
    <location>
        <begin position="640"/>
        <end position="1045"/>
    </location>
</feature>
<feature type="compositionally biased region" description="Pro residues" evidence="4">
    <location>
        <begin position="10"/>
        <end position="26"/>
    </location>
</feature>
<feature type="compositionally biased region" description="Low complexity" evidence="4">
    <location>
        <begin position="27"/>
        <end position="37"/>
    </location>
</feature>
<feature type="transmembrane region" description="Helical" evidence="5">
    <location>
        <begin position="1152"/>
        <end position="1178"/>
    </location>
</feature>
<protein>
    <submittedName>
        <fullName evidence="7">Neuroligin-1</fullName>
    </submittedName>
</protein>
<keyword evidence="2" id="KW-0732">Signal</keyword>
<reference evidence="7 8" key="1">
    <citation type="submission" date="2015-07" db="EMBL/GenBank/DDBJ databases">
        <title>The genome of Habropoda laboriosa.</title>
        <authorList>
            <person name="Pan H."/>
            <person name="Kapheim K."/>
        </authorList>
    </citation>
    <scope>NUCLEOTIDE SEQUENCE [LARGE SCALE GENOMIC DNA]</scope>
    <source>
        <strain evidence="7">0110345459</strain>
    </source>
</reference>
<organism evidence="7 8">
    <name type="scientific">Habropoda laboriosa</name>
    <dbReference type="NCBI Taxonomy" id="597456"/>
    <lineage>
        <taxon>Eukaryota</taxon>
        <taxon>Metazoa</taxon>
        <taxon>Ecdysozoa</taxon>
        <taxon>Arthropoda</taxon>
        <taxon>Hexapoda</taxon>
        <taxon>Insecta</taxon>
        <taxon>Pterygota</taxon>
        <taxon>Neoptera</taxon>
        <taxon>Endopterygota</taxon>
        <taxon>Hymenoptera</taxon>
        <taxon>Apocrita</taxon>
        <taxon>Aculeata</taxon>
        <taxon>Apoidea</taxon>
        <taxon>Anthophila</taxon>
        <taxon>Apidae</taxon>
        <taxon>Habropoda</taxon>
    </lineage>
</organism>
<dbReference type="EMBL" id="KQ414578">
    <property type="protein sequence ID" value="KOC71148.1"/>
    <property type="molecule type" value="Genomic_DNA"/>
</dbReference>
<feature type="compositionally biased region" description="Acidic residues" evidence="4">
    <location>
        <begin position="185"/>
        <end position="204"/>
    </location>
</feature>
<keyword evidence="5" id="KW-0812">Transmembrane</keyword>
<dbReference type="PROSITE" id="PS00941">
    <property type="entry name" value="CARBOXYLESTERASE_B_2"/>
    <property type="match status" value="1"/>
</dbReference>
<keyword evidence="8" id="KW-1185">Reference proteome</keyword>
<evidence type="ECO:0000313" key="8">
    <source>
        <dbReference type="Proteomes" id="UP000053825"/>
    </source>
</evidence>
<feature type="region of interest" description="Disordered" evidence="4">
    <location>
        <begin position="225"/>
        <end position="286"/>
    </location>
</feature>
<dbReference type="Proteomes" id="UP000053825">
    <property type="component" value="Unassembled WGS sequence"/>
</dbReference>
<dbReference type="InterPro" id="IPR019819">
    <property type="entry name" value="Carboxylesterase_B_CS"/>
</dbReference>
<feature type="region of interest" description="Disordered" evidence="4">
    <location>
        <begin position="175"/>
        <end position="205"/>
    </location>
</feature>
<evidence type="ECO:0000256" key="5">
    <source>
        <dbReference type="SAM" id="Phobius"/>
    </source>
</evidence>
<dbReference type="Pfam" id="PF00135">
    <property type="entry name" value="COesterase"/>
    <property type="match status" value="2"/>
</dbReference>
<evidence type="ECO:0000256" key="2">
    <source>
        <dbReference type="ARBA" id="ARBA00022729"/>
    </source>
</evidence>
<accession>A0A0L7RK16</accession>
<comment type="similarity">
    <text evidence="1">Belongs to the type-B carboxylesterase/lipase family.</text>
</comment>
<dbReference type="STRING" id="597456.A0A0L7RK16"/>
<evidence type="ECO:0000259" key="6">
    <source>
        <dbReference type="Pfam" id="PF00135"/>
    </source>
</evidence>
<dbReference type="InterPro" id="IPR002018">
    <property type="entry name" value="CarbesteraseB"/>
</dbReference>
<evidence type="ECO:0000256" key="3">
    <source>
        <dbReference type="ARBA" id="ARBA00023180"/>
    </source>
</evidence>
<dbReference type="PANTHER" id="PTHR43903">
    <property type="entry name" value="NEUROLIGIN"/>
    <property type="match status" value="1"/>
</dbReference>
<evidence type="ECO:0000256" key="1">
    <source>
        <dbReference type="ARBA" id="ARBA00005964"/>
    </source>
</evidence>
<feature type="region of interest" description="Disordered" evidence="4">
    <location>
        <begin position="1273"/>
        <end position="1358"/>
    </location>
</feature>
<keyword evidence="5" id="KW-1133">Transmembrane helix</keyword>
<feature type="compositionally biased region" description="Basic and acidic residues" evidence="4">
    <location>
        <begin position="175"/>
        <end position="184"/>
    </location>
</feature>
<keyword evidence="5" id="KW-0472">Membrane</keyword>
<name>A0A0L7RK16_9HYME</name>
<sequence>MSRLPRVPDHPPPPLLPPPPPPPPPTAAAAAAPAAASAPPPPWRSRGWPSVEPGTDCRSRTRRVRVVLGIGRRIGFGRSVGWLLGYSTVFSNNGDHDDERDNFEERRVLPGNAGTRCRPRTSSRMELRASQPISALAPIFREFAVNNRWTTETKQPRVVVVNNSGLYSELGVDKQRGKTEKWNDREEEYWEFEGEEGDRSDEEDVGSRLVINGFKQRENYRRRKVIGKEEQVGNNREDKSREDKDLAQEDAGPGGASPRRRDAMRTSSSSSPRKRKRKDHLSPLDPIARLPPFSRSFIFHDAFDECVDAVLYCAPPVYQQRCLSPEAGADCGKRRASVGFEVRSPRNEEVLEKKAGSSDRYDDDGTARKGPIVEKDGEWEGNVVQTTRYDNRSDRSKKCLATIVVFLGLLCGHWCSGGAEALAGSQKYSTRTVRTRYGTLRGVEARSSTSVETYYGVPYATPPIGELRYMPPVTPTPWRGTKLADTMPPACPQKPPEPDSSLPRPRRAYVERLAPLLANQSEDCLYLNLYVPKPPHGAARYKTAAPFTGSRRSDQRGSTPDLLPALVLIHGDSYSWGAGNSFDGTALAAYGRLIVVSINFRLGVLVPGAAAAIPQSETLSKPSLPNAQTSRPSKLNGLTVGFLKTSPKGSTQGNYGLMDLVAGLHWLHENLGAFGGNPDRLSLFGHGTGAALANFLAVSPIAKELVERVVLLGGSALSPWAIQRDPLMVKRRVTEQTGCQGDVEADDIAPCLRLRSLEELLAVKLDPPRFTSGFAPFVDGTVMPPPINQNFQPTASSSGLMPLVPGPGTEFASFGDRDLLLGLTSEEAWVSLTDEDLQNGLNETRRDRILRTYVRNTYRYHLHEIYSTLRNEYTDWERGEQSPSAICEGLLSLLGDGQVAAPLLRLALLHSASGGRGYFLHFQLGDRPSQRGEEVPFLLGIPLLRGEVASVFLTQTNYTLADENLSKLMVHYLANFVRRGAQRMPVHTVCFRDPNGVSSLTSGSDGLPSSPPFWDSYDSINQLYLEAGRSTEMRSHYRGHKMSLWLNLLPQLHRPGYEISMRHHHLADSPGLYEGAVRPQTLALPLPAPPLPVPSPTEPSSVSSVISTTECTPNATVATTVATTSRTLQHPNLSPGPNNLLRKLASSHYQSYTTALTVTIAVGVFLLLLNILIFAGIYHQRDRNASNSGGGLSSAFGDKKKEELLEAGCSGIEVSSGKQRLSTLNLMDSPSSSPPPHKAKLAQELELQLQEFQCSPPPGGGKRILEPPLYSRTPCVQRTRTPSPCVDATTARMDDDDDDDDDEGDSSSDDNDDDNLPEPPPPPRAPAPSVGLSCPGILRQPGTPGSAKKRVQIQEISV</sequence>